<protein>
    <submittedName>
        <fullName evidence="2">p2C35</fullName>
    </submittedName>
</protein>
<proteinExistence type="predicted"/>
<name>A0A0A9CHG1_ARUDO</name>
<dbReference type="EMBL" id="GBRH01222171">
    <property type="protein sequence ID" value="JAD75724.1"/>
    <property type="molecule type" value="Transcribed_RNA"/>
</dbReference>
<feature type="compositionally biased region" description="Low complexity" evidence="1">
    <location>
        <begin position="107"/>
        <end position="121"/>
    </location>
</feature>
<feature type="compositionally biased region" description="Polar residues" evidence="1">
    <location>
        <begin position="122"/>
        <end position="133"/>
    </location>
</feature>
<feature type="compositionally biased region" description="Polar residues" evidence="1">
    <location>
        <begin position="52"/>
        <end position="62"/>
    </location>
</feature>
<accession>A0A0A9CHG1</accession>
<evidence type="ECO:0000256" key="1">
    <source>
        <dbReference type="SAM" id="MobiDB-lite"/>
    </source>
</evidence>
<sequence length="133" mass="13033">MRPEVAAPGRGPDISAASRGPERNPLSMGPERNPPPAGAQIGLDGNLGTGCSGTAANDSELSNPDDAAAADEAADSSGSRRSTEVESGVDTLALRAAPEMARNVVGSSAAAASLASATRSSVENGTTTLSGLT</sequence>
<reference evidence="2" key="1">
    <citation type="submission" date="2014-09" db="EMBL/GenBank/DDBJ databases">
        <authorList>
            <person name="Magalhaes I.L.F."/>
            <person name="Oliveira U."/>
            <person name="Santos F.R."/>
            <person name="Vidigal T.H.D.A."/>
            <person name="Brescovit A.D."/>
            <person name="Santos A.J."/>
        </authorList>
    </citation>
    <scope>NUCLEOTIDE SEQUENCE</scope>
    <source>
        <tissue evidence="2">Shoot tissue taken approximately 20 cm above the soil surface</tissue>
    </source>
</reference>
<reference evidence="2" key="2">
    <citation type="journal article" date="2015" name="Data Brief">
        <title>Shoot transcriptome of the giant reed, Arundo donax.</title>
        <authorList>
            <person name="Barrero R.A."/>
            <person name="Guerrero F.D."/>
            <person name="Moolhuijzen P."/>
            <person name="Goolsby J.A."/>
            <person name="Tidwell J."/>
            <person name="Bellgard S.E."/>
            <person name="Bellgard M.I."/>
        </authorList>
    </citation>
    <scope>NUCLEOTIDE SEQUENCE</scope>
    <source>
        <tissue evidence="2">Shoot tissue taken approximately 20 cm above the soil surface</tissue>
    </source>
</reference>
<feature type="region of interest" description="Disordered" evidence="1">
    <location>
        <begin position="105"/>
        <end position="133"/>
    </location>
</feature>
<dbReference type="AlphaFoldDB" id="A0A0A9CHG1"/>
<feature type="region of interest" description="Disordered" evidence="1">
    <location>
        <begin position="1"/>
        <end position="91"/>
    </location>
</feature>
<organism evidence="2">
    <name type="scientific">Arundo donax</name>
    <name type="common">Giant reed</name>
    <name type="synonym">Donax arundinaceus</name>
    <dbReference type="NCBI Taxonomy" id="35708"/>
    <lineage>
        <taxon>Eukaryota</taxon>
        <taxon>Viridiplantae</taxon>
        <taxon>Streptophyta</taxon>
        <taxon>Embryophyta</taxon>
        <taxon>Tracheophyta</taxon>
        <taxon>Spermatophyta</taxon>
        <taxon>Magnoliopsida</taxon>
        <taxon>Liliopsida</taxon>
        <taxon>Poales</taxon>
        <taxon>Poaceae</taxon>
        <taxon>PACMAD clade</taxon>
        <taxon>Arundinoideae</taxon>
        <taxon>Arundineae</taxon>
        <taxon>Arundo</taxon>
    </lineage>
</organism>
<evidence type="ECO:0000313" key="2">
    <source>
        <dbReference type="EMBL" id="JAD75724.1"/>
    </source>
</evidence>